<dbReference type="RefSeq" id="XP_043051073.1">
    <property type="nucleotide sequence ID" value="XM_043194021.1"/>
</dbReference>
<gene>
    <name evidence="2" type="ORF">KQ657_003291</name>
</gene>
<dbReference type="EMBL" id="JAHMUF010000003">
    <property type="protein sequence ID" value="KAG7195528.1"/>
    <property type="molecule type" value="Genomic_DNA"/>
</dbReference>
<comment type="caution">
    <text evidence="2">The sequence shown here is derived from an EMBL/GenBank/DDBJ whole genome shotgun (WGS) entry which is preliminary data.</text>
</comment>
<dbReference type="Gene3D" id="3.40.50.300">
    <property type="entry name" value="P-loop containing nucleotide triphosphate hydrolases"/>
    <property type="match status" value="1"/>
</dbReference>
<reference evidence="2" key="1">
    <citation type="submission" date="2021-03" db="EMBL/GenBank/DDBJ databases">
        <authorList>
            <person name="Palmer J.M."/>
        </authorList>
    </citation>
    <scope>NUCLEOTIDE SEQUENCE</scope>
    <source>
        <strain evidence="2">ARV_011</strain>
    </source>
</reference>
<sequence>MWTEQVGPESEGDLFVDCVTEDDMTFDTTIADEDSDGDIVNIVDLDRVKLNDDSQVSSRHSLLSILNGNLRPKPSKPEPPVIIEKAGLIQKRVSVMDILGPQSKSPQRMSDAEYIESKMYTTSIRRTTAKDLLSGRFKKSVEEIINVDDDVLAPDQDLGLDLDSSNEILESKIYKNTARSSAKDILKRQSTKQYQDSKSFMVCIKLPIRSKMVTLHINKDKLQALKKESRKKTDAFFQSMMKASKNSVVKTARNKSLQASSLPIITRDQFHVKPEEDDNEEAEERDSIHDIDLLRRIPKRHSCLSFERIVEQLRDAIEDPAKLFDSEETSMVKPAYTMKKIKKDHNSILALIESKIPQFQKKPQLRAIYDKFIAHGRRRPQNGELWINLFRPQQSLEVLVSDSCRKKVNLWLLNSFSKLRLQALKQPRNVLIKEKKRRQRLQQQNEFDSFIVDDSDISYTDHNGGNGSDTEEEIFVPILVLKGATGSCKSSSIYASMEEQGGYVFEVNSGQPRSRRDIWNILKEFATTQIVQKQNMFKLENIIVPTAAPESESGFQKGIILFEDVNILFEQDKTFWQLIQELLNISRRPIVLTCNSCENIPKSILDHIEDDSVLTLDQDESSKQLIREFIWLCCLSQGFNVQEEFLQDILKRASENEDQHVDLRSCLMECQFICQHYETLDEHEFLEIDKLSQGGGGFRVSGVVEDQSLGGLAKSLDMLSHGDVIFSNSHSLVNHDRIENEFLDLPVLNSANWLKQTTSIHELNIGEYMMENTLDFGPTKATKQANIQAKFLGNYLRQVLTDFLSSRSKRKYRITRSATPMDSVSSESVTSSLLLLERDRDPELECFIYKSVLDTLTLELLPYGRRWFYFQKKLNEIDTDNSIKAYLGYRLFHYESTDLMNTFRFSWSMSI</sequence>
<dbReference type="GO" id="GO:0005634">
    <property type="term" value="C:nucleus"/>
    <property type="evidence" value="ECO:0007669"/>
    <property type="project" value="TreeGrafter"/>
</dbReference>
<accession>A0A9P8AK67</accession>
<evidence type="ECO:0000313" key="2">
    <source>
        <dbReference type="EMBL" id="KAG7195528.1"/>
    </source>
</evidence>
<dbReference type="PANTHER" id="PTHR23389:SF6">
    <property type="entry name" value="REPLICATION FACTOR C SUBUNIT 1"/>
    <property type="match status" value="1"/>
</dbReference>
<dbReference type="InterPro" id="IPR027417">
    <property type="entry name" value="P-loop_NTPase"/>
</dbReference>
<dbReference type="OrthoDB" id="10064318at2759"/>
<dbReference type="GeneID" id="66116665"/>
<dbReference type="GO" id="GO:0006260">
    <property type="term" value="P:DNA replication"/>
    <property type="evidence" value="ECO:0007669"/>
    <property type="project" value="UniProtKB-KW"/>
</dbReference>
<dbReference type="AlphaFoldDB" id="A0A9P8AK67"/>
<evidence type="ECO:0000313" key="3">
    <source>
        <dbReference type="Proteomes" id="UP000790833"/>
    </source>
</evidence>
<keyword evidence="1" id="KW-0235">DNA replication</keyword>
<organism evidence="2 3">
    <name type="scientific">Scheffersomyces spartinae</name>
    <dbReference type="NCBI Taxonomy" id="45513"/>
    <lineage>
        <taxon>Eukaryota</taxon>
        <taxon>Fungi</taxon>
        <taxon>Dikarya</taxon>
        <taxon>Ascomycota</taxon>
        <taxon>Saccharomycotina</taxon>
        <taxon>Pichiomycetes</taxon>
        <taxon>Debaryomycetaceae</taxon>
        <taxon>Scheffersomyces</taxon>
    </lineage>
</organism>
<dbReference type="Proteomes" id="UP000790833">
    <property type="component" value="Unassembled WGS sequence"/>
</dbReference>
<keyword evidence="3" id="KW-1185">Reference proteome</keyword>
<name>A0A9P8AK67_9ASCO</name>
<dbReference type="SUPFAM" id="SSF52540">
    <property type="entry name" value="P-loop containing nucleoside triphosphate hydrolases"/>
    <property type="match status" value="1"/>
</dbReference>
<evidence type="ECO:0000256" key="1">
    <source>
        <dbReference type="ARBA" id="ARBA00022705"/>
    </source>
</evidence>
<proteinExistence type="predicted"/>
<protein>
    <submittedName>
        <fullName evidence="2">Uncharacterized protein</fullName>
    </submittedName>
</protein>
<dbReference type="GO" id="GO:0003677">
    <property type="term" value="F:DNA binding"/>
    <property type="evidence" value="ECO:0007669"/>
    <property type="project" value="TreeGrafter"/>
</dbReference>
<dbReference type="PANTHER" id="PTHR23389">
    <property type="entry name" value="CHROMOSOME TRANSMISSION FIDELITY FACTOR 18"/>
    <property type="match status" value="1"/>
</dbReference>